<name>A0ABQ5CIA7_9ASTR</name>
<evidence type="ECO:0000313" key="3">
    <source>
        <dbReference type="Proteomes" id="UP001151760"/>
    </source>
</evidence>
<keyword evidence="3" id="KW-1185">Reference proteome</keyword>
<gene>
    <name evidence="2" type="ORF">Tco_0906694</name>
</gene>
<feature type="domain" description="Mei2-like C-terminal RNA recognition motif" evidence="1">
    <location>
        <begin position="31"/>
        <end position="93"/>
    </location>
</feature>
<dbReference type="Pfam" id="PF04059">
    <property type="entry name" value="RRM_2"/>
    <property type="match status" value="1"/>
</dbReference>
<comment type="caution">
    <text evidence="2">The sequence shown here is derived from an EMBL/GenBank/DDBJ whole genome shotgun (WGS) entry which is preliminary data.</text>
</comment>
<dbReference type="InterPro" id="IPR007201">
    <property type="entry name" value="Mei2-like_Rrm_C"/>
</dbReference>
<evidence type="ECO:0000313" key="2">
    <source>
        <dbReference type="EMBL" id="GJT26419.1"/>
    </source>
</evidence>
<dbReference type="EMBL" id="BQNB010014291">
    <property type="protein sequence ID" value="GJT26419.1"/>
    <property type="molecule type" value="Genomic_DNA"/>
</dbReference>
<protein>
    <submittedName>
        <fullName evidence="2">MEI2-like protein 6</fullName>
    </submittedName>
</protein>
<proteinExistence type="predicted"/>
<accession>A0ABQ5CIA7</accession>
<reference evidence="2" key="2">
    <citation type="submission" date="2022-01" db="EMBL/GenBank/DDBJ databases">
        <authorList>
            <person name="Yamashiro T."/>
            <person name="Shiraishi A."/>
            <person name="Satake H."/>
            <person name="Nakayama K."/>
        </authorList>
    </citation>
    <scope>NUCLEOTIDE SEQUENCE</scope>
</reference>
<dbReference type="Proteomes" id="UP001151760">
    <property type="component" value="Unassembled WGS sequence"/>
</dbReference>
<reference evidence="2" key="1">
    <citation type="journal article" date="2022" name="Int. J. Mol. Sci.">
        <title>Draft Genome of Tanacetum Coccineum: Genomic Comparison of Closely Related Tanacetum-Family Plants.</title>
        <authorList>
            <person name="Yamashiro T."/>
            <person name="Shiraishi A."/>
            <person name="Nakayama K."/>
            <person name="Satake H."/>
        </authorList>
    </citation>
    <scope>NUCLEOTIDE SEQUENCE</scope>
</reference>
<evidence type="ECO:0000259" key="1">
    <source>
        <dbReference type="Pfam" id="PF04059"/>
    </source>
</evidence>
<sequence>MNGSYVDERGKTHHGKSNLFQETPKPLCSTFLPTDVKHCLNVGYTFVNFTTSEAVWKSHVCITRKSWPLFKSKKIAQVVRAWIQSKNSLVKHFEDMRLCRPSKEYLQVWFDPPRDGSMSCLTTKGMRTIGAVCSSTEDVVSTVKERVSTDFEKVSTDRSRVSTDLEKVSTDSQIVSTDGSKVSTDEQVEAVKEISTLECDEEMLGKFKKKNGKQKKERETRLLKEN</sequence>
<organism evidence="2 3">
    <name type="scientific">Tanacetum coccineum</name>
    <dbReference type="NCBI Taxonomy" id="301880"/>
    <lineage>
        <taxon>Eukaryota</taxon>
        <taxon>Viridiplantae</taxon>
        <taxon>Streptophyta</taxon>
        <taxon>Embryophyta</taxon>
        <taxon>Tracheophyta</taxon>
        <taxon>Spermatophyta</taxon>
        <taxon>Magnoliopsida</taxon>
        <taxon>eudicotyledons</taxon>
        <taxon>Gunneridae</taxon>
        <taxon>Pentapetalae</taxon>
        <taxon>asterids</taxon>
        <taxon>campanulids</taxon>
        <taxon>Asterales</taxon>
        <taxon>Asteraceae</taxon>
        <taxon>Asteroideae</taxon>
        <taxon>Anthemideae</taxon>
        <taxon>Anthemidinae</taxon>
        <taxon>Tanacetum</taxon>
    </lineage>
</organism>